<keyword evidence="3" id="KW-1185">Reference proteome</keyword>
<proteinExistence type="predicted"/>
<evidence type="ECO:0000313" key="3">
    <source>
        <dbReference type="Proteomes" id="UP000679779"/>
    </source>
</evidence>
<reference evidence="2" key="1">
    <citation type="submission" date="2021-03" db="EMBL/GenBank/DDBJ databases">
        <title>Antimicrobial resistance genes in bacteria isolated from Japanese honey, and their potential for conferring macrolide and lincosamide resistance in the American foulbrood pathogen Paenibacillus larvae.</title>
        <authorList>
            <person name="Okamoto M."/>
            <person name="Kumagai M."/>
            <person name="Kanamori H."/>
            <person name="Takamatsu D."/>
        </authorList>
    </citation>
    <scope>NUCLEOTIDE SEQUENCE</scope>
    <source>
        <strain evidence="2">J2TS6</strain>
    </source>
</reference>
<accession>A0A919XMR9</accession>
<comment type="caution">
    <text evidence="2">The sequence shown here is derived from an EMBL/GenBank/DDBJ whole genome shotgun (WGS) entry which is preliminary data.</text>
</comment>
<name>A0A919XMR9_9BACL</name>
<dbReference type="SUPFAM" id="SSF159888">
    <property type="entry name" value="YdhG-like"/>
    <property type="match status" value="1"/>
</dbReference>
<dbReference type="Gene3D" id="3.90.1150.200">
    <property type="match status" value="1"/>
</dbReference>
<gene>
    <name evidence="2" type="ORF">J2TS6_57600</name>
</gene>
<dbReference type="AlphaFoldDB" id="A0A919XMR9"/>
<evidence type="ECO:0000259" key="1">
    <source>
        <dbReference type="Pfam" id="PF08818"/>
    </source>
</evidence>
<organism evidence="2 3">
    <name type="scientific">Paenibacillus albilobatus</name>
    <dbReference type="NCBI Taxonomy" id="2716884"/>
    <lineage>
        <taxon>Bacteria</taxon>
        <taxon>Bacillati</taxon>
        <taxon>Bacillota</taxon>
        <taxon>Bacilli</taxon>
        <taxon>Bacillales</taxon>
        <taxon>Paenibacillaceae</taxon>
        <taxon>Paenibacillus</taxon>
    </lineage>
</organism>
<feature type="domain" description="YdhG-like" evidence="1">
    <location>
        <begin position="31"/>
        <end position="137"/>
    </location>
</feature>
<dbReference type="Pfam" id="PF08818">
    <property type="entry name" value="DUF1801"/>
    <property type="match status" value="1"/>
</dbReference>
<dbReference type="RefSeq" id="WP_160044897.1">
    <property type="nucleotide sequence ID" value="NZ_BORQ01000011.1"/>
</dbReference>
<dbReference type="Proteomes" id="UP000679779">
    <property type="component" value="Unassembled WGS sequence"/>
</dbReference>
<dbReference type="InterPro" id="IPR014922">
    <property type="entry name" value="YdhG-like"/>
</dbReference>
<protein>
    <recommendedName>
        <fullName evidence="1">YdhG-like domain-containing protein</fullName>
    </recommendedName>
</protein>
<sequence>MTAKKDNNKTKKLTGQEQAEKFLSELNHPLKPEIEYVRNIIREANDQLSEHMKWNAPSYFIHGDDRITFNLHGKEGFRLIFHCGSKVTEHAKGKPLFEDSTELLEWLAGDRAAIRFRSLDEIELKKESLKQVVNKWIDVTKDI</sequence>
<evidence type="ECO:0000313" key="2">
    <source>
        <dbReference type="EMBL" id="GIO34619.1"/>
    </source>
</evidence>
<dbReference type="EMBL" id="BORQ01000011">
    <property type="protein sequence ID" value="GIO34619.1"/>
    <property type="molecule type" value="Genomic_DNA"/>
</dbReference>